<protein>
    <submittedName>
        <fullName evidence="1">Uncharacterized protein</fullName>
    </submittedName>
</protein>
<dbReference type="OrthoDB" id="351388at2157"/>
<dbReference type="EMBL" id="SESI01000001">
    <property type="protein sequence ID" value="TQQ81693.1"/>
    <property type="molecule type" value="Genomic_DNA"/>
</dbReference>
<sequence length="266" mass="27175">MHLTRRAALGLIAGGVLLGVGTSGAFDQVETRRPFGIAVDNTTALVGIVDRGPVKKNAREPMVTITNNTAETATYTITLDSCGDGTLYGPNGTSGCTVVFTLAAGNSGTVDLSATNTGTLGYSIGVASTAVAIDTTGSVTAEAGNVAGAIRIQKPVRDQEFTAAPPQGNQGNVFEIKSVDIRDDDGDDDLVEVAYEVREGGSGGTIVGQKTVSFAATNRYNPNGNPAETIDPNSGYTIQSGVLYTLTVTGTDADGNTETSTIEDTA</sequence>
<dbReference type="AlphaFoldDB" id="A0A544QQH5"/>
<keyword evidence="2" id="KW-1185">Reference proteome</keyword>
<evidence type="ECO:0000313" key="1">
    <source>
        <dbReference type="EMBL" id="TQQ81693.1"/>
    </source>
</evidence>
<accession>A0A544QQH5</accession>
<comment type="caution">
    <text evidence="1">The sequence shown here is derived from an EMBL/GenBank/DDBJ whole genome shotgun (WGS) entry which is preliminary data.</text>
</comment>
<gene>
    <name evidence="1" type="ORF">EWF95_01770</name>
</gene>
<proteinExistence type="predicted"/>
<dbReference type="Proteomes" id="UP000315385">
    <property type="component" value="Unassembled WGS sequence"/>
</dbReference>
<organism evidence="1 2">
    <name type="scientific">Halonotius roseus</name>
    <dbReference type="NCBI Taxonomy" id="2511997"/>
    <lineage>
        <taxon>Archaea</taxon>
        <taxon>Methanobacteriati</taxon>
        <taxon>Methanobacteriota</taxon>
        <taxon>Stenosarchaea group</taxon>
        <taxon>Halobacteria</taxon>
        <taxon>Halobacteriales</taxon>
        <taxon>Haloferacaceae</taxon>
        <taxon>Halonotius</taxon>
    </lineage>
</organism>
<evidence type="ECO:0000313" key="2">
    <source>
        <dbReference type="Proteomes" id="UP000315385"/>
    </source>
</evidence>
<dbReference type="RefSeq" id="WP_142442285.1">
    <property type="nucleotide sequence ID" value="NZ_SESI01000001.1"/>
</dbReference>
<name>A0A544QQH5_9EURY</name>
<reference evidence="1 2" key="1">
    <citation type="submission" date="2019-02" db="EMBL/GenBank/DDBJ databases">
        <title>Halonotius sp. a new haloqrchaeon isolated from saline water.</title>
        <authorList>
            <person name="Duran-Viseras A."/>
            <person name="Sanchez-Porro C."/>
            <person name="Ventosa A."/>
        </authorList>
    </citation>
    <scope>NUCLEOTIDE SEQUENCE [LARGE SCALE GENOMIC DNA]</scope>
    <source>
        <strain evidence="1 2">F9-27</strain>
    </source>
</reference>